<comment type="catalytic activity">
    <reaction evidence="7 9">
        <text>L-arginyl-[protein] + NAD(+) = N(omega)-(ADP-D-ribosyl)-L-arginyl-[protein] + nicotinamide + H(+)</text>
        <dbReference type="Rhea" id="RHEA:19149"/>
        <dbReference type="Rhea" id="RHEA-COMP:10532"/>
        <dbReference type="Rhea" id="RHEA-COMP:15087"/>
        <dbReference type="ChEBI" id="CHEBI:15378"/>
        <dbReference type="ChEBI" id="CHEBI:17154"/>
        <dbReference type="ChEBI" id="CHEBI:29965"/>
        <dbReference type="ChEBI" id="CHEBI:57540"/>
        <dbReference type="ChEBI" id="CHEBI:142554"/>
        <dbReference type="EC" id="2.4.2.31"/>
    </reaction>
</comment>
<evidence type="ECO:0000256" key="1">
    <source>
        <dbReference type="ARBA" id="ARBA00009558"/>
    </source>
</evidence>
<dbReference type="Gene3D" id="3.90.176.10">
    <property type="entry name" value="Toxin ADP-ribosyltransferase, Chain A, domain 1"/>
    <property type="match status" value="1"/>
</dbReference>
<evidence type="ECO:0000313" key="11">
    <source>
        <dbReference type="Proteomes" id="UP000663852"/>
    </source>
</evidence>
<dbReference type="Proteomes" id="UP000663852">
    <property type="component" value="Unassembled WGS sequence"/>
</dbReference>
<dbReference type="PANTHER" id="PTHR45641">
    <property type="entry name" value="TETRATRICOPEPTIDE REPEAT PROTEIN (AFU_ORTHOLOGUE AFUA_6G03870)"/>
    <property type="match status" value="1"/>
</dbReference>
<comment type="caution">
    <text evidence="10">The sequence shown here is derived from an EMBL/GenBank/DDBJ whole genome shotgun (WGS) entry which is preliminary data.</text>
</comment>
<evidence type="ECO:0000256" key="4">
    <source>
        <dbReference type="ARBA" id="ARBA00022695"/>
    </source>
</evidence>
<keyword evidence="6 8" id="KW-0802">TPR repeat</keyword>
<gene>
    <name evidence="10" type="ORF">EDS130_LOCUS39061</name>
</gene>
<dbReference type="Gene3D" id="1.25.40.10">
    <property type="entry name" value="Tetratricopeptide repeat domain"/>
    <property type="match status" value="2"/>
</dbReference>
<name>A0A815P3V1_ADIRI</name>
<keyword evidence="9" id="KW-0521">NADP</keyword>
<evidence type="ECO:0000256" key="6">
    <source>
        <dbReference type="ARBA" id="ARBA00022803"/>
    </source>
</evidence>
<evidence type="ECO:0000256" key="5">
    <source>
        <dbReference type="ARBA" id="ARBA00022737"/>
    </source>
</evidence>
<dbReference type="AlphaFoldDB" id="A0A815P3V1"/>
<evidence type="ECO:0000256" key="8">
    <source>
        <dbReference type="PROSITE-ProRule" id="PRU00339"/>
    </source>
</evidence>
<dbReference type="SUPFAM" id="SSF48452">
    <property type="entry name" value="TPR-like"/>
    <property type="match status" value="1"/>
</dbReference>
<reference evidence="10" key="1">
    <citation type="submission" date="2021-02" db="EMBL/GenBank/DDBJ databases">
        <authorList>
            <person name="Nowell W R."/>
        </authorList>
    </citation>
    <scope>NUCLEOTIDE SEQUENCE</scope>
</reference>
<evidence type="ECO:0000256" key="3">
    <source>
        <dbReference type="ARBA" id="ARBA00022679"/>
    </source>
</evidence>
<protein>
    <recommendedName>
        <fullName evidence="9">NAD(P)(+)--arginine ADP-ribosyltransferase</fullName>
        <ecNumber evidence="9">2.4.2.31</ecNumber>
    </recommendedName>
    <alternativeName>
        <fullName evidence="9">Mono(ADP-ribosyl)transferase</fullName>
    </alternativeName>
</protein>
<dbReference type="SMART" id="SM00028">
    <property type="entry name" value="TPR"/>
    <property type="match status" value="6"/>
</dbReference>
<dbReference type="InterPro" id="IPR000768">
    <property type="entry name" value="ART"/>
</dbReference>
<evidence type="ECO:0000256" key="7">
    <source>
        <dbReference type="ARBA" id="ARBA00047597"/>
    </source>
</evidence>
<keyword evidence="5" id="KW-0677">Repeat</keyword>
<dbReference type="PANTHER" id="PTHR45641:SF19">
    <property type="entry name" value="NEPHROCYSTIN-3"/>
    <property type="match status" value="1"/>
</dbReference>
<keyword evidence="2 9" id="KW-0328">Glycosyltransferase</keyword>
<keyword evidence="4" id="KW-0548">Nucleotidyltransferase</keyword>
<feature type="repeat" description="TPR" evidence="8">
    <location>
        <begin position="601"/>
        <end position="634"/>
    </location>
</feature>
<feature type="repeat" description="TPR" evidence="8">
    <location>
        <begin position="559"/>
        <end position="592"/>
    </location>
</feature>
<sequence>MGKQSSKLVKQSSSAPVENINKVSNPLKNIVEASNQIISKANLQTCIIGNVVIVWLDQNINESSDNYRNSIHKLRKIVNSIEIFQDKDKCIKFIREIRDEKIFLIVSGSLGQQITSTIHELPQLHSIYIFCYQKSLHEQWAKKFHKIAGVFTEMNYICLIMTENVRLTNNDLIPISAIPKSSTADLNTLDPMFMYSKLIKEIILEMKYEKKVPEEFIEFCSSKYSTDKSVLKTIEEFQNDYCVEKSIQWYTKECFIYPMLNKALRTLDNETIYQMGFFIQNLLRQIKQMHSKAKYQSSFIVWRGQGISSLHFEKLKNCTGGLLSFNTFLSTSRSRSVAWDFVSYAQKKKEDREDKALLFQIKVDPSISQTPFADIGDISHHCGEKEILFSMHTVFQIDGMNEIESSTWEINLTLTTDNDPQLKRLTDCVRKEIGGETSLHRLGNLMYKMGKFDKASEIYEKLVDMTDKNDHEKLAYLHHQLGSINSENHDLKSALFHYKESLRLYLSCLSADDSQLSATYSNVGLVLQKQGQLDVALEHFQRALTIDLKASHPDQCKIATHYNNIAGVLKAQGKYDEALKKYEDSLNIRLQQYPPGHPSLAIAYNNLGGIHCSLRNYSDALTYYQKTLEIRQKSLPFNHPSLAITHSNIAMTLEDLRRFKEAIQHAEKAVAIAKLTYATDHSVVQGYRRQLEKLRQKAT</sequence>
<evidence type="ECO:0000256" key="2">
    <source>
        <dbReference type="ARBA" id="ARBA00022676"/>
    </source>
</evidence>
<dbReference type="PROSITE" id="PS50293">
    <property type="entry name" value="TPR_REGION"/>
    <property type="match status" value="1"/>
</dbReference>
<feature type="repeat" description="TPR" evidence="8">
    <location>
        <begin position="517"/>
        <end position="550"/>
    </location>
</feature>
<dbReference type="PROSITE" id="PS50005">
    <property type="entry name" value="TPR"/>
    <property type="match status" value="4"/>
</dbReference>
<evidence type="ECO:0000313" key="10">
    <source>
        <dbReference type="EMBL" id="CAF1443796.1"/>
    </source>
</evidence>
<dbReference type="GO" id="GO:0106274">
    <property type="term" value="F:NAD+-protein-arginine ADP-ribosyltransferase activity"/>
    <property type="evidence" value="ECO:0007669"/>
    <property type="project" value="UniProtKB-EC"/>
</dbReference>
<dbReference type="Pfam" id="PF13424">
    <property type="entry name" value="TPR_12"/>
    <property type="match status" value="2"/>
</dbReference>
<dbReference type="EC" id="2.4.2.31" evidence="9"/>
<dbReference type="InterPro" id="IPR011990">
    <property type="entry name" value="TPR-like_helical_dom_sf"/>
</dbReference>
<evidence type="ECO:0000256" key="9">
    <source>
        <dbReference type="RuleBase" id="RU361228"/>
    </source>
</evidence>
<keyword evidence="9" id="KW-0520">NAD</keyword>
<dbReference type="Pfam" id="PF01129">
    <property type="entry name" value="ART"/>
    <property type="match status" value="1"/>
</dbReference>
<dbReference type="PROSITE" id="PS51996">
    <property type="entry name" value="TR_MART"/>
    <property type="match status" value="1"/>
</dbReference>
<accession>A0A815P3V1</accession>
<keyword evidence="3 9" id="KW-0808">Transferase</keyword>
<dbReference type="Pfam" id="PF13374">
    <property type="entry name" value="TPR_10"/>
    <property type="match status" value="2"/>
</dbReference>
<feature type="repeat" description="TPR" evidence="8">
    <location>
        <begin position="436"/>
        <end position="469"/>
    </location>
</feature>
<proteinExistence type="inferred from homology"/>
<organism evidence="10 11">
    <name type="scientific">Adineta ricciae</name>
    <name type="common">Rotifer</name>
    <dbReference type="NCBI Taxonomy" id="249248"/>
    <lineage>
        <taxon>Eukaryota</taxon>
        <taxon>Metazoa</taxon>
        <taxon>Spiralia</taxon>
        <taxon>Gnathifera</taxon>
        <taxon>Rotifera</taxon>
        <taxon>Eurotatoria</taxon>
        <taxon>Bdelloidea</taxon>
        <taxon>Adinetida</taxon>
        <taxon>Adinetidae</taxon>
        <taxon>Adineta</taxon>
    </lineage>
</organism>
<dbReference type="GO" id="GO:0016779">
    <property type="term" value="F:nucleotidyltransferase activity"/>
    <property type="evidence" value="ECO:0007669"/>
    <property type="project" value="UniProtKB-KW"/>
</dbReference>
<dbReference type="EMBL" id="CAJNOJ010000425">
    <property type="protein sequence ID" value="CAF1443796.1"/>
    <property type="molecule type" value="Genomic_DNA"/>
</dbReference>
<dbReference type="SUPFAM" id="SSF56399">
    <property type="entry name" value="ADP-ribosylation"/>
    <property type="match status" value="1"/>
</dbReference>
<dbReference type="InterPro" id="IPR019734">
    <property type="entry name" value="TPR_rpt"/>
</dbReference>
<dbReference type="OrthoDB" id="19588at2759"/>
<comment type="similarity">
    <text evidence="1 9">Belongs to the Arg-specific ADP-ribosyltransferase family.</text>
</comment>